<evidence type="ECO:0000313" key="6">
    <source>
        <dbReference type="EMBL" id="PVU91211.1"/>
    </source>
</evidence>
<evidence type="ECO:0000313" key="5">
    <source>
        <dbReference type="EMBL" id="PVU86039.1"/>
    </source>
</evidence>
<feature type="region of interest" description="Disordered" evidence="3">
    <location>
        <begin position="481"/>
        <end position="513"/>
    </location>
</feature>
<feature type="compositionally biased region" description="Polar residues" evidence="3">
    <location>
        <begin position="503"/>
        <end position="513"/>
    </location>
</feature>
<feature type="domain" description="RRM" evidence="4">
    <location>
        <begin position="8"/>
        <end position="98"/>
    </location>
</feature>
<feature type="domain" description="RRM" evidence="4">
    <location>
        <begin position="308"/>
        <end position="386"/>
    </location>
</feature>
<evidence type="ECO:0000256" key="3">
    <source>
        <dbReference type="SAM" id="MobiDB-lite"/>
    </source>
</evidence>
<dbReference type="Proteomes" id="UP000245699">
    <property type="component" value="Unassembled WGS sequence"/>
</dbReference>
<comment type="caution">
    <text evidence="6">The sequence shown here is derived from an EMBL/GenBank/DDBJ whole genome shotgun (WGS) entry which is preliminary data.</text>
</comment>
<dbReference type="OrthoDB" id="431169at2759"/>
<dbReference type="PANTHER" id="PTHR10501">
    <property type="entry name" value="U1 SMALL NUCLEAR RIBONUCLEOPROTEIN A/U2 SMALL NUCLEAR RIBONUCLEOPROTEIN B"/>
    <property type="match status" value="1"/>
</dbReference>
<feature type="compositionally biased region" description="Low complexity" evidence="3">
    <location>
        <begin position="416"/>
        <end position="425"/>
    </location>
</feature>
<dbReference type="GO" id="GO:0003723">
    <property type="term" value="F:RNA binding"/>
    <property type="evidence" value="ECO:0007669"/>
    <property type="project" value="UniProtKB-UniRule"/>
</dbReference>
<feature type="compositionally biased region" description="Polar residues" evidence="3">
    <location>
        <begin position="391"/>
        <end position="410"/>
    </location>
</feature>
<gene>
    <name evidence="6" type="ORF">BB559_004251</name>
    <name evidence="5" type="ORF">BB559_006701</name>
</gene>
<evidence type="ECO:0000313" key="7">
    <source>
        <dbReference type="Proteomes" id="UP000245699"/>
    </source>
</evidence>
<dbReference type="InterPro" id="IPR012677">
    <property type="entry name" value="Nucleotide-bd_a/b_plait_sf"/>
</dbReference>
<keyword evidence="7" id="KW-1185">Reference proteome</keyword>
<feature type="region of interest" description="Disordered" evidence="3">
    <location>
        <begin position="390"/>
        <end position="425"/>
    </location>
</feature>
<dbReference type="EMBL" id="MBFT01000434">
    <property type="protein sequence ID" value="PVU91211.1"/>
    <property type="molecule type" value="Genomic_DNA"/>
</dbReference>
<dbReference type="STRING" id="61424.A0A2T9YFT8"/>
<accession>A0A2T9YFT8</accession>
<protein>
    <recommendedName>
        <fullName evidence="4">RRM domain-containing protein</fullName>
    </recommendedName>
</protein>
<proteinExistence type="predicted"/>
<evidence type="ECO:0000259" key="4">
    <source>
        <dbReference type="PROSITE" id="PS50102"/>
    </source>
</evidence>
<name>A0A2T9YFT8_9FUNG</name>
<dbReference type="Pfam" id="PF00076">
    <property type="entry name" value="RRM_1"/>
    <property type="match status" value="1"/>
</dbReference>
<dbReference type="PROSITE" id="PS50102">
    <property type="entry name" value="RRM"/>
    <property type="match status" value="2"/>
</dbReference>
<dbReference type="InterPro" id="IPR035979">
    <property type="entry name" value="RBD_domain_sf"/>
</dbReference>
<dbReference type="Gene3D" id="3.30.70.330">
    <property type="match status" value="2"/>
</dbReference>
<dbReference type="InterPro" id="IPR000504">
    <property type="entry name" value="RRM_dom"/>
</dbReference>
<dbReference type="EMBL" id="MBFT01000978">
    <property type="protein sequence ID" value="PVU86039.1"/>
    <property type="molecule type" value="Genomic_DNA"/>
</dbReference>
<organism evidence="6 7">
    <name type="scientific">Furculomyces boomerangus</name>
    <dbReference type="NCBI Taxonomy" id="61424"/>
    <lineage>
        <taxon>Eukaryota</taxon>
        <taxon>Fungi</taxon>
        <taxon>Fungi incertae sedis</taxon>
        <taxon>Zoopagomycota</taxon>
        <taxon>Kickxellomycotina</taxon>
        <taxon>Harpellomycetes</taxon>
        <taxon>Harpellales</taxon>
        <taxon>Harpellaceae</taxon>
        <taxon>Furculomyces</taxon>
    </lineage>
</organism>
<dbReference type="AlphaFoldDB" id="A0A2T9YFT8"/>
<feature type="compositionally biased region" description="Low complexity" evidence="3">
    <location>
        <begin position="484"/>
        <end position="502"/>
    </location>
</feature>
<keyword evidence="1 2" id="KW-0694">RNA-binding</keyword>
<dbReference type="SUPFAM" id="SSF54928">
    <property type="entry name" value="RNA-binding domain, RBD"/>
    <property type="match status" value="2"/>
</dbReference>
<evidence type="ECO:0000256" key="1">
    <source>
        <dbReference type="ARBA" id="ARBA00022884"/>
    </source>
</evidence>
<evidence type="ECO:0000256" key="2">
    <source>
        <dbReference type="PROSITE-ProRule" id="PRU00176"/>
    </source>
</evidence>
<sequence length="513" mass="55784">MDNQEEITTIFVVGFPEDMKEREFQNMFTFSMGFEAATLKVPTPEEIEKDPGNNSKKQIIGFAKFRSRLEALEARDILTGRKVDADSNSVLKAEMAKKNLHTKRGLVSINNTNPSLDIASAFPYSARGLGGFGSSALSSRQINLNINTSRGFDPFNDPPLFSAPLIRNNDAFKDSQNNYSSQLDTLSSLDVQNDHPLDIPASSFNDSRLSGFRLLKTNSDRKTGLSEMHSFSKPSIELAPLRTRFGNLNINTSGPHSSIGLQTSISSPITASNNPPHTSGIVPPAPGLTIQMAATRSINSNDQNPPCNTLYVGNLPASTKEEELRKLFQTAYGYKRMSFRAKPNSGPMCFVEFKDVTCATLALREFDGRILPSSLNGGIRLSYSKNPLGVRSNNGMNSPTVDFSRSVSKQNDIKSTDSVSSEGSEDSASFVSSLISHPEVSSFGINSSTYMNNDSQLSALGSKVGLHSIFSNNITSISETDGYSSQNTSHSSKSSPLSNTSTLQTQNMTHVQF</sequence>
<dbReference type="SMART" id="SM00360">
    <property type="entry name" value="RRM"/>
    <property type="match status" value="2"/>
</dbReference>
<reference evidence="6 7" key="1">
    <citation type="journal article" date="2018" name="MBio">
        <title>Comparative Genomics Reveals the Core Gene Toolbox for the Fungus-Insect Symbiosis.</title>
        <authorList>
            <person name="Wang Y."/>
            <person name="Stata M."/>
            <person name="Wang W."/>
            <person name="Stajich J.E."/>
            <person name="White M.M."/>
            <person name="Moncalvo J.M."/>
        </authorList>
    </citation>
    <scope>NUCLEOTIDE SEQUENCE [LARGE SCALE GENOMIC DNA]</scope>
    <source>
        <strain evidence="6 7">AUS-77-4</strain>
    </source>
</reference>